<dbReference type="EMBL" id="JMSE01000392">
    <property type="protein sequence ID" value="KDN70110.1"/>
    <property type="molecule type" value="Genomic_DNA"/>
</dbReference>
<protein>
    <submittedName>
        <fullName evidence="3">Uncharacterized protein</fullName>
    </submittedName>
</protein>
<feature type="transmembrane region" description="Helical" evidence="2">
    <location>
        <begin position="322"/>
        <end position="348"/>
    </location>
</feature>
<name>A0A066XVY2_COLSU</name>
<dbReference type="AlphaFoldDB" id="A0A066XVY2"/>
<evidence type="ECO:0000256" key="1">
    <source>
        <dbReference type="SAM" id="MobiDB-lite"/>
    </source>
</evidence>
<evidence type="ECO:0000256" key="2">
    <source>
        <dbReference type="SAM" id="Phobius"/>
    </source>
</evidence>
<proteinExistence type="predicted"/>
<feature type="compositionally biased region" description="Polar residues" evidence="1">
    <location>
        <begin position="276"/>
        <end position="285"/>
    </location>
</feature>
<feature type="transmembrane region" description="Helical" evidence="2">
    <location>
        <begin position="436"/>
        <end position="456"/>
    </location>
</feature>
<keyword evidence="2" id="KW-1133">Transmembrane helix</keyword>
<keyword evidence="2" id="KW-0472">Membrane</keyword>
<feature type="region of interest" description="Disordered" evidence="1">
    <location>
        <begin position="272"/>
        <end position="313"/>
    </location>
</feature>
<keyword evidence="4" id="KW-1185">Reference proteome</keyword>
<evidence type="ECO:0000313" key="4">
    <source>
        <dbReference type="Proteomes" id="UP000027238"/>
    </source>
</evidence>
<reference evidence="4" key="1">
    <citation type="journal article" date="2014" name="Genome Announc.">
        <title>Draft genome sequence of Colletotrichum sublineola, a destructive pathogen of cultivated sorghum.</title>
        <authorList>
            <person name="Baroncelli R."/>
            <person name="Sanz-Martin J.M."/>
            <person name="Rech G.E."/>
            <person name="Sukno S.A."/>
            <person name="Thon M.R."/>
        </authorList>
    </citation>
    <scope>NUCLEOTIDE SEQUENCE [LARGE SCALE GENOMIC DNA]</scope>
    <source>
        <strain evidence="4">TX430BB</strain>
    </source>
</reference>
<dbReference type="eggNOG" id="ENOG502T9V5">
    <property type="taxonomic scope" value="Eukaryota"/>
</dbReference>
<organism evidence="3 4">
    <name type="scientific">Colletotrichum sublineola</name>
    <name type="common">Sorghum anthracnose fungus</name>
    <dbReference type="NCBI Taxonomy" id="1173701"/>
    <lineage>
        <taxon>Eukaryota</taxon>
        <taxon>Fungi</taxon>
        <taxon>Dikarya</taxon>
        <taxon>Ascomycota</taxon>
        <taxon>Pezizomycotina</taxon>
        <taxon>Sordariomycetes</taxon>
        <taxon>Hypocreomycetidae</taxon>
        <taxon>Glomerellales</taxon>
        <taxon>Glomerellaceae</taxon>
        <taxon>Colletotrichum</taxon>
        <taxon>Colletotrichum graminicola species complex</taxon>
    </lineage>
</organism>
<gene>
    <name evidence="3" type="ORF">CSUB01_11925</name>
</gene>
<accession>A0A066XVY2</accession>
<dbReference type="HOGENOM" id="CLU_562584_0_0_1"/>
<comment type="caution">
    <text evidence="3">The sequence shown here is derived from an EMBL/GenBank/DDBJ whole genome shotgun (WGS) entry which is preliminary data.</text>
</comment>
<dbReference type="OrthoDB" id="6133115at2759"/>
<dbReference type="Proteomes" id="UP000027238">
    <property type="component" value="Unassembled WGS sequence"/>
</dbReference>
<feature type="transmembrane region" description="Helical" evidence="2">
    <location>
        <begin position="410"/>
        <end position="430"/>
    </location>
</feature>
<keyword evidence="2" id="KW-0812">Transmembrane</keyword>
<evidence type="ECO:0000313" key="3">
    <source>
        <dbReference type="EMBL" id="KDN70110.1"/>
    </source>
</evidence>
<sequence length="485" mass="55150">MASSISNPLPILQGWDQSSSSFSTLTNGIDNSANQLDFPLLYVDIDGCSAWDTATEGLRVKALEAIRQYYQWDHGFSPIYALRLVSNWRDIWSSAGLDSPFLFLAAHRPEIVVEFYALFRDLMQLTDVHDDFRLHGSHSWSDNPHYAPVLLEEMMFIRHPIIRRWTNVFRSWKQDADLVQLQCKVTGFQTRFGKVEGRWASLKDMLDALKKDVHIIYITQISHSLDMTFDFFHEEMQECQDTLSRLEMEEANKLVIPEMGIARTRSMSSAVEPVPINSTGRSRVNQARPPGPRKLRKSPPRTSIRYGGRRTRQRAADKEPRLWRILGLSLVTWLVVLSLPFTVLATFLCEAAEGVPMYDSNFYSTLSQQLLGFGGLYAIVKPQLEQWLTAFKRSDLGEDPPKGIKTNWPIMFNCLVGTAFLTLLASSPIYPYHPQFSIPLGAMAAICANLATLLIIEDTGTQIVVQGDMIEGLEHQLDDYRRRGL</sequence>